<dbReference type="GO" id="GO:0005667">
    <property type="term" value="C:transcription regulator complex"/>
    <property type="evidence" value="ECO:0007669"/>
    <property type="project" value="TreeGrafter"/>
</dbReference>
<dbReference type="EMBL" id="CANHGI010000001">
    <property type="protein sequence ID" value="CAI5437660.1"/>
    <property type="molecule type" value="Genomic_DNA"/>
</dbReference>
<dbReference type="Pfam" id="PF10545">
    <property type="entry name" value="MADF_DNA_bdg"/>
    <property type="match status" value="1"/>
</dbReference>
<feature type="region of interest" description="Disordered" evidence="1">
    <location>
        <begin position="191"/>
        <end position="223"/>
    </location>
</feature>
<dbReference type="InterPro" id="IPR039353">
    <property type="entry name" value="TF_Adf1"/>
</dbReference>
<dbReference type="OrthoDB" id="5876908at2759"/>
<organism evidence="3 4">
    <name type="scientific">Caenorhabditis angaria</name>
    <dbReference type="NCBI Taxonomy" id="860376"/>
    <lineage>
        <taxon>Eukaryota</taxon>
        <taxon>Metazoa</taxon>
        <taxon>Ecdysozoa</taxon>
        <taxon>Nematoda</taxon>
        <taxon>Chromadorea</taxon>
        <taxon>Rhabditida</taxon>
        <taxon>Rhabditina</taxon>
        <taxon>Rhabditomorpha</taxon>
        <taxon>Rhabditoidea</taxon>
        <taxon>Rhabditidae</taxon>
        <taxon>Peloderinae</taxon>
        <taxon>Caenorhabditis</taxon>
    </lineage>
</organism>
<name>A0A9P1MSW9_9PELO</name>
<accession>A0A9P1MSW9</accession>
<reference evidence="3" key="1">
    <citation type="submission" date="2022-11" db="EMBL/GenBank/DDBJ databases">
        <authorList>
            <person name="Kikuchi T."/>
        </authorList>
    </citation>
    <scope>NUCLEOTIDE SEQUENCE</scope>
    <source>
        <strain evidence="3">PS1010</strain>
    </source>
</reference>
<evidence type="ECO:0000259" key="2">
    <source>
        <dbReference type="PROSITE" id="PS51029"/>
    </source>
</evidence>
<evidence type="ECO:0000313" key="3">
    <source>
        <dbReference type="EMBL" id="CAI5437660.1"/>
    </source>
</evidence>
<dbReference type="PANTHER" id="PTHR12243:SF67">
    <property type="entry name" value="COREPRESSOR OF PANGOLIN, ISOFORM A-RELATED"/>
    <property type="match status" value="1"/>
</dbReference>
<dbReference type="PANTHER" id="PTHR12243">
    <property type="entry name" value="MADF DOMAIN TRANSCRIPTION FACTOR"/>
    <property type="match status" value="1"/>
</dbReference>
<dbReference type="GO" id="GO:0006357">
    <property type="term" value="P:regulation of transcription by RNA polymerase II"/>
    <property type="evidence" value="ECO:0007669"/>
    <property type="project" value="TreeGrafter"/>
</dbReference>
<gene>
    <name evidence="3" type="ORF">CAMP_LOCUS297</name>
</gene>
<dbReference type="PROSITE" id="PS51029">
    <property type="entry name" value="MADF"/>
    <property type="match status" value="1"/>
</dbReference>
<proteinExistence type="predicted"/>
<comment type="caution">
    <text evidence="3">The sequence shown here is derived from an EMBL/GenBank/DDBJ whole genome shotgun (WGS) entry which is preliminary data.</text>
</comment>
<dbReference type="AlphaFoldDB" id="A0A9P1MSW9"/>
<feature type="domain" description="MADF" evidence="2">
    <location>
        <begin position="11"/>
        <end position="110"/>
    </location>
</feature>
<dbReference type="SMART" id="SM00595">
    <property type="entry name" value="MADF"/>
    <property type="match status" value="1"/>
</dbReference>
<dbReference type="GO" id="GO:0005634">
    <property type="term" value="C:nucleus"/>
    <property type="evidence" value="ECO:0007669"/>
    <property type="project" value="TreeGrafter"/>
</dbReference>
<dbReference type="InterPro" id="IPR006578">
    <property type="entry name" value="MADF-dom"/>
</dbReference>
<evidence type="ECO:0000313" key="4">
    <source>
        <dbReference type="Proteomes" id="UP001152747"/>
    </source>
</evidence>
<sequence length="272" mass="31954">MALWTDPSRQFLISSIRDRPVLWDKNITCDQNYRNIKNAAFIEVTNELNRMFPMCTKFSCEDVRSQWKNLKDTFVRKLRWLTEGKYNEDPTKEPTWKFYRMLTFLDDKEAKRMANVLDQVESSSYHDPMNLHSMHTMKSEDMTQQHNYDYSNHSTSSSEEQMLQMFVQNPSPPSPPLPMAVSSIPCSTETICAKPPYTPQSQNSQDSDDEPKRKRPYNRRPTSSDEFDIFGAYIAAQLKRVTEDHSRSAALRLQKKLSDVIYEDQIHLMENR</sequence>
<evidence type="ECO:0000256" key="1">
    <source>
        <dbReference type="SAM" id="MobiDB-lite"/>
    </source>
</evidence>
<protein>
    <recommendedName>
        <fullName evidence="2">MADF domain-containing protein</fullName>
    </recommendedName>
</protein>
<keyword evidence="4" id="KW-1185">Reference proteome</keyword>
<dbReference type="Proteomes" id="UP001152747">
    <property type="component" value="Unassembled WGS sequence"/>
</dbReference>